<comment type="caution">
    <text evidence="2">The sequence shown here is derived from an EMBL/GenBank/DDBJ whole genome shotgun (WGS) entry which is preliminary data.</text>
</comment>
<feature type="transmembrane region" description="Helical" evidence="1">
    <location>
        <begin position="421"/>
        <end position="441"/>
    </location>
</feature>
<evidence type="ECO:0000313" key="3">
    <source>
        <dbReference type="Proteomes" id="UP000306918"/>
    </source>
</evidence>
<keyword evidence="1" id="KW-0472">Membrane</keyword>
<reference evidence="2 3" key="1">
    <citation type="submission" date="2019-04" db="EMBL/GenBank/DDBJ databases">
        <title>Niastella caeni sp. nov., isolated from activated sludge.</title>
        <authorList>
            <person name="Sheng M."/>
        </authorList>
    </citation>
    <scope>NUCLEOTIDE SEQUENCE [LARGE SCALE GENOMIC DNA]</scope>
    <source>
        <strain evidence="2 3">HX-2-15</strain>
    </source>
</reference>
<feature type="transmembrane region" description="Helical" evidence="1">
    <location>
        <begin position="185"/>
        <end position="210"/>
    </location>
</feature>
<feature type="transmembrane region" description="Helical" evidence="1">
    <location>
        <begin position="131"/>
        <end position="150"/>
    </location>
</feature>
<protein>
    <recommendedName>
        <fullName evidence="4">Glycosyltransferase RgtA/B/C/D-like domain-containing protein</fullName>
    </recommendedName>
</protein>
<proteinExistence type="predicted"/>
<feature type="transmembrane region" description="Helical" evidence="1">
    <location>
        <begin position="156"/>
        <end position="173"/>
    </location>
</feature>
<name>A0A4S8HVR2_9BACT</name>
<feature type="transmembrane region" description="Helical" evidence="1">
    <location>
        <begin position="478"/>
        <end position="498"/>
    </location>
</feature>
<keyword evidence="3" id="KW-1185">Reference proteome</keyword>
<keyword evidence="1" id="KW-0812">Transmembrane</keyword>
<dbReference type="AlphaFoldDB" id="A0A4S8HVR2"/>
<dbReference type="OrthoDB" id="636847at2"/>
<dbReference type="Proteomes" id="UP000306918">
    <property type="component" value="Unassembled WGS sequence"/>
</dbReference>
<evidence type="ECO:0008006" key="4">
    <source>
        <dbReference type="Google" id="ProtNLM"/>
    </source>
</evidence>
<keyword evidence="1" id="KW-1133">Transmembrane helix</keyword>
<feature type="transmembrane region" description="Helical" evidence="1">
    <location>
        <begin position="101"/>
        <end position="119"/>
    </location>
</feature>
<sequence length="507" mass="58899">MTKLLSWFKRHKNNNSTGEPTPTFSHFLFKNTVNKRYLLIALAGILLQFVIFKICYPFPDFFSDSYTYINAAAHHHVISVRPIGYSRFLELIHLMTTSDTALIFIQYLVVQTGVLLLFFSVRYFFPLHKTISHVLFAIGVFNPLALYISNYVSSDALFVGLAIIWFTQLLWIINRPRWIQLLPLAGLLFLLFTLRFAALYLPAIALLALLFCACNWLFKLTGIAFTVLPIFIEIQRIRYITKKETGTAIFSAFGSWMSVNNVLHMYPYIKVQDADLPSADCKAFNRVVKQYFDTMPVSERPYPSLTFYYLWAGTAPLKTYHHSFQIQKKINGYFNAWHAVAPIYSQYSNRLIRQHPVAFAQYYLWPNVKWYGLPKLESLCIYNTGINTVDSTAIKWFKYKSDQVRSVNKTIQGTILQPMPYWFLLVNIAFCTLLVMVIARVKRYSLPFGLFRTLLLAGGFWIINFCFSIYAAPIVLRFQFFPMIVYSTFSLVLINILFTRRHHAVSQ</sequence>
<evidence type="ECO:0000313" key="2">
    <source>
        <dbReference type="EMBL" id="THU39700.1"/>
    </source>
</evidence>
<accession>A0A4S8HVR2</accession>
<gene>
    <name evidence="2" type="ORF">FAM09_14485</name>
</gene>
<evidence type="ECO:0000256" key="1">
    <source>
        <dbReference type="SAM" id="Phobius"/>
    </source>
</evidence>
<dbReference type="RefSeq" id="WP_136577832.1">
    <property type="nucleotide sequence ID" value="NZ_STFF01000003.1"/>
</dbReference>
<organism evidence="2 3">
    <name type="scientific">Niastella caeni</name>
    <dbReference type="NCBI Taxonomy" id="2569763"/>
    <lineage>
        <taxon>Bacteria</taxon>
        <taxon>Pseudomonadati</taxon>
        <taxon>Bacteroidota</taxon>
        <taxon>Chitinophagia</taxon>
        <taxon>Chitinophagales</taxon>
        <taxon>Chitinophagaceae</taxon>
        <taxon>Niastella</taxon>
    </lineage>
</organism>
<feature type="transmembrane region" description="Helical" evidence="1">
    <location>
        <begin position="246"/>
        <end position="269"/>
    </location>
</feature>
<feature type="transmembrane region" description="Helical" evidence="1">
    <location>
        <begin position="453"/>
        <end position="472"/>
    </location>
</feature>
<dbReference type="EMBL" id="STFF01000003">
    <property type="protein sequence ID" value="THU39700.1"/>
    <property type="molecule type" value="Genomic_DNA"/>
</dbReference>
<feature type="transmembrane region" description="Helical" evidence="1">
    <location>
        <begin position="37"/>
        <end position="59"/>
    </location>
</feature>